<keyword evidence="2" id="KW-1185">Reference proteome</keyword>
<dbReference type="GO" id="GO:0003676">
    <property type="term" value="F:nucleic acid binding"/>
    <property type="evidence" value="ECO:0007669"/>
    <property type="project" value="InterPro"/>
</dbReference>
<reference evidence="1 2" key="1">
    <citation type="journal article" date="2023" name="BMC Biol.">
        <title>The compact genome of the sponge Oopsacas minuta (Hexactinellida) is lacking key metazoan core genes.</title>
        <authorList>
            <person name="Santini S."/>
            <person name="Schenkelaars Q."/>
            <person name="Jourda C."/>
            <person name="Duchesne M."/>
            <person name="Belahbib H."/>
            <person name="Rocher C."/>
            <person name="Selva M."/>
            <person name="Riesgo A."/>
            <person name="Vervoort M."/>
            <person name="Leys S.P."/>
            <person name="Kodjabachian L."/>
            <person name="Le Bivic A."/>
            <person name="Borchiellini C."/>
            <person name="Claverie J.M."/>
            <person name="Renard E."/>
        </authorList>
    </citation>
    <scope>NUCLEOTIDE SEQUENCE [LARGE SCALE GENOMIC DNA]</scope>
    <source>
        <strain evidence="1">SPO-2</strain>
    </source>
</reference>
<gene>
    <name evidence="1" type="ORF">LOD99_5288</name>
</gene>
<organism evidence="1 2">
    <name type="scientific">Oopsacas minuta</name>
    <dbReference type="NCBI Taxonomy" id="111878"/>
    <lineage>
        <taxon>Eukaryota</taxon>
        <taxon>Metazoa</taxon>
        <taxon>Porifera</taxon>
        <taxon>Hexactinellida</taxon>
        <taxon>Hexasterophora</taxon>
        <taxon>Lyssacinosida</taxon>
        <taxon>Leucopsacidae</taxon>
        <taxon>Oopsacas</taxon>
    </lineage>
</organism>
<dbReference type="InterPro" id="IPR036397">
    <property type="entry name" value="RNaseH_sf"/>
</dbReference>
<evidence type="ECO:0000313" key="1">
    <source>
        <dbReference type="EMBL" id="KAI6651322.1"/>
    </source>
</evidence>
<protein>
    <recommendedName>
        <fullName evidence="3">Tc1-like transposase DDE domain-containing protein</fullName>
    </recommendedName>
</protein>
<evidence type="ECO:0000313" key="2">
    <source>
        <dbReference type="Proteomes" id="UP001165289"/>
    </source>
</evidence>
<dbReference type="AlphaFoldDB" id="A0AAV7JRA3"/>
<name>A0AAV7JRA3_9METZ</name>
<dbReference type="Proteomes" id="UP001165289">
    <property type="component" value="Unassembled WGS sequence"/>
</dbReference>
<dbReference type="Gene3D" id="3.30.420.10">
    <property type="entry name" value="Ribonuclease H-like superfamily/Ribonuclease H"/>
    <property type="match status" value="1"/>
</dbReference>
<comment type="caution">
    <text evidence="1">The sequence shown here is derived from an EMBL/GenBank/DDBJ whole genome shotgun (WGS) entry which is preliminary data.</text>
</comment>
<accession>A0AAV7JRA3</accession>
<evidence type="ECO:0008006" key="3">
    <source>
        <dbReference type="Google" id="ProtNLM"/>
    </source>
</evidence>
<dbReference type="EMBL" id="JAKMXF010000305">
    <property type="protein sequence ID" value="KAI6651322.1"/>
    <property type="molecule type" value="Genomic_DNA"/>
</dbReference>
<sequence length="110" mass="13187">MLWGMMSHLGLSELHLISPRQSLNADYYINEILEKCCLPTYKRKRIRGPLTQRKLYRKMSDTFLCRKERRSYCCIVQKWISDHLPGFWAKDIWPINSPDLNPIEDLWAIM</sequence>
<proteinExistence type="predicted"/>